<dbReference type="SUPFAM" id="SSF51730">
    <property type="entry name" value="FAD-linked oxidoreductase"/>
    <property type="match status" value="1"/>
</dbReference>
<keyword evidence="3 5" id="KW-0560">Oxidoreductase</keyword>
<dbReference type="PANTHER" id="PTHR13914:SF0">
    <property type="entry name" value="PROLINE DEHYDROGENASE 1, MITOCHONDRIAL"/>
    <property type="match status" value="1"/>
</dbReference>
<evidence type="ECO:0000256" key="6">
    <source>
        <dbReference type="SAM" id="MobiDB-lite"/>
    </source>
</evidence>
<dbReference type="GeneID" id="7048082"/>
<dbReference type="Proteomes" id="UP000001744">
    <property type="component" value="Unassembled WGS sequence"/>
</dbReference>
<evidence type="ECO:0000256" key="1">
    <source>
        <dbReference type="ARBA" id="ARBA00005869"/>
    </source>
</evidence>
<dbReference type="EMBL" id="KE651168">
    <property type="protein sequence ID" value="EEB06845.1"/>
    <property type="molecule type" value="Genomic_DNA"/>
</dbReference>
<dbReference type="InterPro" id="IPR002872">
    <property type="entry name" value="Proline_DH_dom"/>
</dbReference>
<keyword evidence="7" id="KW-0472">Membrane</keyword>
<proteinExistence type="inferred from homology"/>
<dbReference type="InterPro" id="IPR015659">
    <property type="entry name" value="Proline_oxidase"/>
</dbReference>
<evidence type="ECO:0000313" key="11">
    <source>
        <dbReference type="Proteomes" id="UP000001744"/>
    </source>
</evidence>
<dbReference type="OMA" id="WMQDAAD"/>
<comment type="cofactor">
    <cofactor evidence="5">
        <name>FAD</name>
        <dbReference type="ChEBI" id="CHEBI:57692"/>
    </cofactor>
</comment>
<dbReference type="GO" id="GO:0005739">
    <property type="term" value="C:mitochondrion"/>
    <property type="evidence" value="ECO:0000318"/>
    <property type="project" value="GO_Central"/>
</dbReference>
<evidence type="ECO:0000259" key="8">
    <source>
        <dbReference type="Pfam" id="PF01619"/>
    </source>
</evidence>
<dbReference type="InterPro" id="IPR029041">
    <property type="entry name" value="FAD-linked_oxidoreductase-like"/>
</dbReference>
<dbReference type="eggNOG" id="KOG0186">
    <property type="taxonomic scope" value="Eukaryota"/>
</dbReference>
<keyword evidence="7" id="KW-0812">Transmembrane</keyword>
<evidence type="ECO:0000256" key="3">
    <source>
        <dbReference type="ARBA" id="ARBA00023002"/>
    </source>
</evidence>
<keyword evidence="7" id="KW-1133">Transmembrane helix</keyword>
<dbReference type="STRING" id="402676.B6JZ77"/>
<accession>B6JZ77</accession>
<name>B6JZ77_SCHJY</name>
<dbReference type="OrthoDB" id="5464at2759"/>
<evidence type="ECO:0000313" key="9">
    <source>
        <dbReference type="EMBL" id="EEB06845.1"/>
    </source>
</evidence>
<organism evidence="9 11">
    <name type="scientific">Schizosaccharomyces japonicus (strain yFS275 / FY16936)</name>
    <name type="common">Fission yeast</name>
    <dbReference type="NCBI Taxonomy" id="402676"/>
    <lineage>
        <taxon>Eukaryota</taxon>
        <taxon>Fungi</taxon>
        <taxon>Dikarya</taxon>
        <taxon>Ascomycota</taxon>
        <taxon>Taphrinomycotina</taxon>
        <taxon>Schizosaccharomycetes</taxon>
        <taxon>Schizosaccharomycetales</taxon>
        <taxon>Schizosaccharomycetaceae</taxon>
        <taxon>Schizosaccharomyces</taxon>
    </lineage>
</organism>
<dbReference type="PANTHER" id="PTHR13914">
    <property type="entry name" value="PROLINE OXIDASE"/>
    <property type="match status" value="1"/>
</dbReference>
<protein>
    <recommendedName>
        <fullName evidence="2 5">Proline dehydrogenase</fullName>
        <ecNumber evidence="2 5">1.5.5.2</ecNumber>
    </recommendedName>
</protein>
<evidence type="ECO:0000256" key="7">
    <source>
        <dbReference type="SAM" id="Phobius"/>
    </source>
</evidence>
<feature type="region of interest" description="Disordered" evidence="6">
    <location>
        <begin position="149"/>
        <end position="172"/>
    </location>
</feature>
<dbReference type="Pfam" id="PF01619">
    <property type="entry name" value="Pro_dh"/>
    <property type="match status" value="1"/>
</dbReference>
<evidence type="ECO:0000256" key="2">
    <source>
        <dbReference type="ARBA" id="ARBA00012695"/>
    </source>
</evidence>
<dbReference type="HOGENOM" id="CLU_018202_0_1_1"/>
<dbReference type="AlphaFoldDB" id="B6JZ77"/>
<evidence type="ECO:0000313" key="10">
    <source>
        <dbReference type="JaponicusDB" id="SJAG_01903"/>
    </source>
</evidence>
<comment type="similarity">
    <text evidence="1 5">Belongs to the proline oxidase family.</text>
</comment>
<dbReference type="GO" id="GO:0010133">
    <property type="term" value="P:L-proline catabolic process to L-glutamate"/>
    <property type="evidence" value="ECO:0000318"/>
    <property type="project" value="GO_Central"/>
</dbReference>
<keyword evidence="4 5" id="KW-0642">Proline metabolism</keyword>
<dbReference type="Gene3D" id="3.20.20.220">
    <property type="match status" value="1"/>
</dbReference>
<dbReference type="RefSeq" id="XP_002173138.1">
    <property type="nucleotide sequence ID" value="XM_002173102.2"/>
</dbReference>
<comment type="function">
    <text evidence="5">Converts proline to delta-1-pyrroline-5-carboxylate.</text>
</comment>
<feature type="transmembrane region" description="Helical" evidence="7">
    <location>
        <begin position="12"/>
        <end position="33"/>
    </location>
</feature>
<keyword evidence="5" id="KW-0274">FAD</keyword>
<reference evidence="9 11" key="1">
    <citation type="journal article" date="2011" name="Science">
        <title>Comparative functional genomics of the fission yeasts.</title>
        <authorList>
            <person name="Rhind N."/>
            <person name="Chen Z."/>
            <person name="Yassour M."/>
            <person name="Thompson D.A."/>
            <person name="Haas B.J."/>
            <person name="Habib N."/>
            <person name="Wapinski I."/>
            <person name="Roy S."/>
            <person name="Lin M.F."/>
            <person name="Heiman D.I."/>
            <person name="Young S.K."/>
            <person name="Furuya K."/>
            <person name="Guo Y."/>
            <person name="Pidoux A."/>
            <person name="Chen H.M."/>
            <person name="Robbertse B."/>
            <person name="Goldberg J.M."/>
            <person name="Aoki K."/>
            <person name="Bayne E.H."/>
            <person name="Berlin A.M."/>
            <person name="Desjardins C.A."/>
            <person name="Dobbs E."/>
            <person name="Dukaj L."/>
            <person name="Fan L."/>
            <person name="FitzGerald M.G."/>
            <person name="French C."/>
            <person name="Gujja S."/>
            <person name="Hansen K."/>
            <person name="Keifenheim D."/>
            <person name="Levin J.Z."/>
            <person name="Mosher R.A."/>
            <person name="Mueller C.A."/>
            <person name="Pfiffner J."/>
            <person name="Priest M."/>
            <person name="Russ C."/>
            <person name="Smialowska A."/>
            <person name="Swoboda P."/>
            <person name="Sykes S.M."/>
            <person name="Vaughn M."/>
            <person name="Vengrova S."/>
            <person name="Yoder R."/>
            <person name="Zeng Q."/>
            <person name="Allshire R."/>
            <person name="Baulcombe D."/>
            <person name="Birren B.W."/>
            <person name="Brown W."/>
            <person name="Ekwall K."/>
            <person name="Kellis M."/>
            <person name="Leatherwood J."/>
            <person name="Levin H."/>
            <person name="Margalit H."/>
            <person name="Martienssen R."/>
            <person name="Nieduszynski C.A."/>
            <person name="Spatafora J.W."/>
            <person name="Friedman N."/>
            <person name="Dalgaard J.Z."/>
            <person name="Baumann P."/>
            <person name="Niki H."/>
            <person name="Regev A."/>
            <person name="Nusbaum C."/>
        </authorList>
    </citation>
    <scope>NUCLEOTIDE SEQUENCE [LARGE SCALE GENOMIC DNA]</scope>
    <source>
        <strain evidence="11">yFS275 / FY16936</strain>
    </source>
</reference>
<keyword evidence="11" id="KW-1185">Reference proteome</keyword>
<keyword evidence="5" id="KW-0285">Flavoprotein</keyword>
<sequence>MKSSAKHLFGRAYRVTVFGAGLGSLYLGTNAVLGRHRMLSESSETDNPPKNFPIHLQHMSTGELLKGAFIYEVCSQRWLINTCIHAMHLCDKLHLPLLYTTVCRHSFFQHFCGGETMEAVAKRIVELNQNRVLACLNYAREVNLPKDLDEDTTSLNSLSPNKLPEPVKQPSNEEQMQLTRIAEDALLQNKRTIMLASKHPGSLYAGKFTPFINPLVLQRYGSLLNHVSADSAPSFIAHLKHPELTDYERSELCRFWNYAEQLCTLACENEVKVFVDAEQSNFEGCIHALTLDLMRLHNRKRAIVHDTFQMYLKKSPEFLQSAVQLAIKEKWCFGVKLVRGAYLESEPRHLIWDTKAETDKAYDNAVNFVFEEAAKHARGATFKNENQLTNDDGKWGLMIATHNKTSVYDTINKISLRANDLNRVTIYLAQLLGMADDITYAIAHQDSPHFYVVKYVCWGKLAEALPYLVRRAEENSSSLNRAVEERFYYRAELSRRLKSVFKS</sequence>
<dbReference type="GO" id="GO:0071949">
    <property type="term" value="F:FAD binding"/>
    <property type="evidence" value="ECO:0000318"/>
    <property type="project" value="GO_Central"/>
</dbReference>
<dbReference type="VEuPathDB" id="FungiDB:SJAG_01903"/>
<feature type="domain" description="Proline dehydrogenase" evidence="8">
    <location>
        <begin position="239"/>
        <end position="480"/>
    </location>
</feature>
<gene>
    <name evidence="10" type="primary">put1</name>
    <name evidence="9" type="ORF">SJAG_01903</name>
</gene>
<evidence type="ECO:0000256" key="5">
    <source>
        <dbReference type="RuleBase" id="RU364054"/>
    </source>
</evidence>
<dbReference type="JaponicusDB" id="SJAG_01903">
    <property type="gene designation" value="put1"/>
</dbReference>
<evidence type="ECO:0000256" key="4">
    <source>
        <dbReference type="ARBA" id="ARBA00023062"/>
    </source>
</evidence>
<dbReference type="EC" id="1.5.5.2" evidence="2 5"/>
<dbReference type="GO" id="GO:0004657">
    <property type="term" value="F:proline dehydrogenase activity"/>
    <property type="evidence" value="ECO:0000318"/>
    <property type="project" value="GO_Central"/>
</dbReference>
<comment type="catalytic activity">
    <reaction evidence="5">
        <text>L-proline + a quinone = (S)-1-pyrroline-5-carboxylate + a quinol + H(+)</text>
        <dbReference type="Rhea" id="RHEA:23784"/>
        <dbReference type="ChEBI" id="CHEBI:15378"/>
        <dbReference type="ChEBI" id="CHEBI:17388"/>
        <dbReference type="ChEBI" id="CHEBI:24646"/>
        <dbReference type="ChEBI" id="CHEBI:60039"/>
        <dbReference type="ChEBI" id="CHEBI:132124"/>
        <dbReference type="EC" id="1.5.5.2"/>
    </reaction>
</comment>